<evidence type="ECO:0000313" key="8">
    <source>
        <dbReference type="Proteomes" id="UP000182235"/>
    </source>
</evidence>
<protein>
    <submittedName>
        <fullName evidence="7">Uncharacterized protein</fullName>
    </submittedName>
</protein>
<sequence length="458" mass="50081">MPRSAISFNGKRFLQVGKTHTTIVGAAATIATSMVSQTASMPGSVSVAAASDNSSFTATPTPSISLFSHRLNAGRASISSQPDASRTDGVPLPSIEKTTQASSSPIMTGVNISAHHNMEPSEDMLNPRQMGAIIGGSVGVTTIILIAIALFLILRRRRRRRGHSPEQATKPNCEKKAKIGKSRYISSSHGDRAADVSPDTPCVYYRVPLPSNALSFSSRFEQSNACPKSTLVHAGSLQNYTVRHFRKSSLPVHSRRLQGEVWNRLPSPNIQESVTRNSCCVTSTKFPDPFLDPPRNSELQSSLRRPVTHYDFYQNSMKTHGRSTSMPSKPDNNGRIESINIPNQYSQLPLNFGFKLQEEASDPLYFRMLPPFLPQHKDSIPSQTGRNSSSSSSVIILPGRSSASSSGIFEASASDLSLWRRNRSAQEGVIDTRRSDPFDLESPESGLTRSVDTDTWYL</sequence>
<keyword evidence="4 6" id="KW-0472">Membrane</keyword>
<dbReference type="AlphaFoldDB" id="A0A1J9PEK7"/>
<keyword evidence="8" id="KW-1185">Reference proteome</keyword>
<keyword evidence="2 6" id="KW-0812">Transmembrane</keyword>
<dbReference type="Proteomes" id="UP000182235">
    <property type="component" value="Unassembled WGS sequence"/>
</dbReference>
<evidence type="ECO:0000256" key="6">
    <source>
        <dbReference type="SAM" id="Phobius"/>
    </source>
</evidence>
<dbReference type="PANTHER" id="PTHR15549">
    <property type="entry name" value="PAIRED IMMUNOGLOBULIN-LIKE TYPE 2 RECEPTOR"/>
    <property type="match status" value="1"/>
</dbReference>
<comment type="caution">
    <text evidence="7">The sequence shown here is derived from an EMBL/GenBank/DDBJ whole genome shotgun (WGS) entry which is preliminary data.</text>
</comment>
<dbReference type="EMBL" id="LGRN01000187">
    <property type="protein sequence ID" value="OJD14929.1"/>
    <property type="molecule type" value="Genomic_DNA"/>
</dbReference>
<evidence type="ECO:0000256" key="5">
    <source>
        <dbReference type="SAM" id="MobiDB-lite"/>
    </source>
</evidence>
<evidence type="ECO:0000313" key="7">
    <source>
        <dbReference type="EMBL" id="OJD14929.1"/>
    </source>
</evidence>
<dbReference type="VEuPathDB" id="FungiDB:AJ78_04768"/>
<comment type="subcellular location">
    <subcellularLocation>
        <location evidence="1">Membrane</location>
        <topology evidence="1">Single-pass membrane protein</topology>
    </subcellularLocation>
</comment>
<feature type="region of interest" description="Disordered" evidence="5">
    <location>
        <begin position="160"/>
        <end position="193"/>
    </location>
</feature>
<dbReference type="InterPro" id="IPR051694">
    <property type="entry name" value="Immunoregulatory_rcpt-like"/>
</dbReference>
<dbReference type="STRING" id="1447872.A0A1J9PEK7"/>
<dbReference type="PANTHER" id="PTHR15549:SF27">
    <property type="entry name" value="CHITIN-BINDING TYPE-1 DOMAIN-CONTAINING PROTEIN"/>
    <property type="match status" value="1"/>
</dbReference>
<feature type="region of interest" description="Disordered" evidence="5">
    <location>
        <begin position="76"/>
        <end position="104"/>
    </location>
</feature>
<evidence type="ECO:0000256" key="2">
    <source>
        <dbReference type="ARBA" id="ARBA00022692"/>
    </source>
</evidence>
<evidence type="ECO:0000256" key="3">
    <source>
        <dbReference type="ARBA" id="ARBA00022989"/>
    </source>
</evidence>
<evidence type="ECO:0000256" key="4">
    <source>
        <dbReference type="ARBA" id="ARBA00023136"/>
    </source>
</evidence>
<proteinExistence type="predicted"/>
<name>A0A1J9PEK7_9EURO</name>
<dbReference type="OrthoDB" id="4188428at2759"/>
<reference evidence="7 8" key="1">
    <citation type="submission" date="2015-07" db="EMBL/GenBank/DDBJ databases">
        <title>Emmonsia species relationships and genome sequence.</title>
        <authorList>
            <consortium name="The Broad Institute Genomics Platform"/>
            <person name="Cuomo C.A."/>
            <person name="Munoz J.F."/>
            <person name="Imamovic A."/>
            <person name="Priest M.E."/>
            <person name="Young S."/>
            <person name="Clay O.K."/>
            <person name="McEwen J.G."/>
        </authorList>
    </citation>
    <scope>NUCLEOTIDE SEQUENCE [LARGE SCALE GENOMIC DNA]</scope>
    <source>
        <strain evidence="7 8">UAMH 9510</strain>
    </source>
</reference>
<organism evidence="7 8">
    <name type="scientific">Emergomyces pasteurianus Ep9510</name>
    <dbReference type="NCBI Taxonomy" id="1447872"/>
    <lineage>
        <taxon>Eukaryota</taxon>
        <taxon>Fungi</taxon>
        <taxon>Dikarya</taxon>
        <taxon>Ascomycota</taxon>
        <taxon>Pezizomycotina</taxon>
        <taxon>Eurotiomycetes</taxon>
        <taxon>Eurotiomycetidae</taxon>
        <taxon>Onygenales</taxon>
        <taxon>Ajellomycetaceae</taxon>
        <taxon>Emergomyces</taxon>
    </lineage>
</organism>
<feature type="transmembrane region" description="Helical" evidence="6">
    <location>
        <begin position="130"/>
        <end position="154"/>
    </location>
</feature>
<feature type="region of interest" description="Disordered" evidence="5">
    <location>
        <begin position="434"/>
        <end position="458"/>
    </location>
</feature>
<gene>
    <name evidence="7" type="ORF">AJ78_04768</name>
</gene>
<evidence type="ECO:0000256" key="1">
    <source>
        <dbReference type="ARBA" id="ARBA00004167"/>
    </source>
</evidence>
<accession>A0A1J9PEK7</accession>
<dbReference type="GO" id="GO:0016020">
    <property type="term" value="C:membrane"/>
    <property type="evidence" value="ECO:0007669"/>
    <property type="project" value="UniProtKB-SubCell"/>
</dbReference>
<keyword evidence="3 6" id="KW-1133">Transmembrane helix</keyword>
<dbReference type="GO" id="GO:0071944">
    <property type="term" value="C:cell periphery"/>
    <property type="evidence" value="ECO:0007669"/>
    <property type="project" value="UniProtKB-ARBA"/>
</dbReference>